<gene>
    <name evidence="1" type="ORF">BO82DRAFT_356998</name>
</gene>
<keyword evidence="2" id="KW-1185">Reference proteome</keyword>
<dbReference type="AlphaFoldDB" id="A0A319CJH5"/>
<dbReference type="GeneID" id="37138632"/>
<proteinExistence type="predicted"/>
<name>A0A319CJH5_9EURO</name>
<dbReference type="Proteomes" id="UP000248340">
    <property type="component" value="Unassembled WGS sequence"/>
</dbReference>
<sequence>MTLTASICACHRVELAAQLSAVGTREGSMALGETSLYLRIIPVTAAFAVVHNDHGGFHLGEG</sequence>
<dbReference type="EMBL" id="KZ821725">
    <property type="protein sequence ID" value="PYH78823.1"/>
    <property type="molecule type" value="Genomic_DNA"/>
</dbReference>
<organism evidence="1 2">
    <name type="scientific">Aspergillus uvarum CBS 121591</name>
    <dbReference type="NCBI Taxonomy" id="1448315"/>
    <lineage>
        <taxon>Eukaryota</taxon>
        <taxon>Fungi</taxon>
        <taxon>Dikarya</taxon>
        <taxon>Ascomycota</taxon>
        <taxon>Pezizomycotina</taxon>
        <taxon>Eurotiomycetes</taxon>
        <taxon>Eurotiomycetidae</taxon>
        <taxon>Eurotiales</taxon>
        <taxon>Aspergillaceae</taxon>
        <taxon>Aspergillus</taxon>
        <taxon>Aspergillus subgen. Circumdati</taxon>
    </lineage>
</organism>
<protein>
    <submittedName>
        <fullName evidence="1">Uncharacterized protein</fullName>
    </submittedName>
</protein>
<evidence type="ECO:0000313" key="1">
    <source>
        <dbReference type="EMBL" id="PYH78823.1"/>
    </source>
</evidence>
<reference evidence="1 2" key="1">
    <citation type="submission" date="2016-12" db="EMBL/GenBank/DDBJ databases">
        <title>The genomes of Aspergillus section Nigri reveals drivers in fungal speciation.</title>
        <authorList>
            <consortium name="DOE Joint Genome Institute"/>
            <person name="Vesth T.C."/>
            <person name="Nybo J."/>
            <person name="Theobald S."/>
            <person name="Brandl J."/>
            <person name="Frisvad J.C."/>
            <person name="Nielsen K.F."/>
            <person name="Lyhne E.K."/>
            <person name="Kogle M.E."/>
            <person name="Kuo A."/>
            <person name="Riley R."/>
            <person name="Clum A."/>
            <person name="Nolan M."/>
            <person name="Lipzen A."/>
            <person name="Salamov A."/>
            <person name="Henrissat B."/>
            <person name="Wiebenga A."/>
            <person name="De Vries R.P."/>
            <person name="Grigoriev I.V."/>
            <person name="Mortensen U.H."/>
            <person name="Andersen M.R."/>
            <person name="Baker S.E."/>
        </authorList>
    </citation>
    <scope>NUCLEOTIDE SEQUENCE [LARGE SCALE GENOMIC DNA]</scope>
    <source>
        <strain evidence="1 2">CBS 121591</strain>
    </source>
</reference>
<dbReference type="VEuPathDB" id="FungiDB:BO82DRAFT_356998"/>
<accession>A0A319CJH5</accession>
<dbReference type="RefSeq" id="XP_025489023.1">
    <property type="nucleotide sequence ID" value="XM_025635891.1"/>
</dbReference>
<evidence type="ECO:0000313" key="2">
    <source>
        <dbReference type="Proteomes" id="UP000248340"/>
    </source>
</evidence>